<comment type="cofactor">
    <cofactor evidence="1">
        <name>Mg(2+)</name>
        <dbReference type="ChEBI" id="CHEBI:18420"/>
    </cofactor>
</comment>
<sequence>MGLLEPSESNKDNLETGGFQMSCDLLQIAMKHIDTKFNEYITPRQSIRPQVTNINGLSNVGKQLYYRGNLVSSSALDLVFQRLVTFFKNCNKRCILVAHNCAFDAPRLIKAIRNQSLVDKFSEVILGFVDTLPMFRKKFPERKGKEQCTLISLVEKILDLPTKKAHDANYDVYLLVNLTQHHFTLEDIAMNQKPFNEFISAQLSQEKSREMFLTLDPLKGNITNTIRKQMADADMNYNSLSNKLSQEGPKKTVQFLKQTVNEKATVIKPKKIIEVISKHLSSIVEHNN</sequence>
<evidence type="ECO:0000256" key="5">
    <source>
        <dbReference type="ARBA" id="ARBA00022839"/>
    </source>
</evidence>
<evidence type="ECO:0000256" key="3">
    <source>
        <dbReference type="ARBA" id="ARBA00022723"/>
    </source>
</evidence>
<dbReference type="Proteomes" id="UP001168990">
    <property type="component" value="Unassembled WGS sequence"/>
</dbReference>
<keyword evidence="8" id="KW-1185">Reference proteome</keyword>
<dbReference type="GO" id="GO:0008296">
    <property type="term" value="F:3'-5'-DNA exonuclease activity"/>
    <property type="evidence" value="ECO:0007669"/>
    <property type="project" value="TreeGrafter"/>
</dbReference>
<keyword evidence="5" id="KW-0269">Exonuclease</keyword>
<comment type="caution">
    <text evidence="7">The sequence shown here is derived from an EMBL/GenBank/DDBJ whole genome shotgun (WGS) entry which is preliminary data.</text>
</comment>
<dbReference type="GO" id="GO:0005737">
    <property type="term" value="C:cytoplasm"/>
    <property type="evidence" value="ECO:0007669"/>
    <property type="project" value="TreeGrafter"/>
</dbReference>
<dbReference type="PANTHER" id="PTHR13058">
    <property type="entry name" value="THREE PRIME REPAIR EXONUCLEASE 1, 2"/>
    <property type="match status" value="1"/>
</dbReference>
<proteinExistence type="predicted"/>
<dbReference type="InterPro" id="IPR040393">
    <property type="entry name" value="TREX1/2"/>
</dbReference>
<dbReference type="PANTHER" id="PTHR13058:SF22">
    <property type="entry name" value="EXODEOXYRIBONUCLEASE III"/>
    <property type="match status" value="1"/>
</dbReference>
<gene>
    <name evidence="7" type="ORF">PV328_007628</name>
</gene>
<name>A0AA39F0Q1_9HYME</name>
<dbReference type="InterPro" id="IPR036397">
    <property type="entry name" value="RNaseH_sf"/>
</dbReference>
<protein>
    <recommendedName>
        <fullName evidence="9">Exonuclease domain-containing protein</fullName>
    </recommendedName>
</protein>
<keyword evidence="2" id="KW-0540">Nuclease</keyword>
<keyword evidence="4" id="KW-0378">Hydrolase</keyword>
<reference evidence="7" key="1">
    <citation type="journal article" date="2023" name="bioRxiv">
        <title>Scaffold-level genome assemblies of two parasitoid biocontrol wasps reveal the parthenogenesis mechanism and an associated novel virus.</title>
        <authorList>
            <person name="Inwood S."/>
            <person name="Skelly J."/>
            <person name="Guhlin J."/>
            <person name="Harrop T."/>
            <person name="Goldson S."/>
            <person name="Dearden P."/>
        </authorList>
    </citation>
    <scope>NUCLEOTIDE SEQUENCE</scope>
    <source>
        <strain evidence="7">Irish</strain>
        <tissue evidence="7">Whole body</tissue>
    </source>
</reference>
<reference evidence="7" key="2">
    <citation type="submission" date="2023-03" db="EMBL/GenBank/DDBJ databases">
        <authorList>
            <person name="Inwood S.N."/>
            <person name="Skelly J.G."/>
            <person name="Guhlin J."/>
            <person name="Harrop T.W.R."/>
            <person name="Goldson S.G."/>
            <person name="Dearden P.K."/>
        </authorList>
    </citation>
    <scope>NUCLEOTIDE SEQUENCE</scope>
    <source>
        <strain evidence="7">Irish</strain>
        <tissue evidence="7">Whole body</tissue>
    </source>
</reference>
<dbReference type="SUPFAM" id="SSF53098">
    <property type="entry name" value="Ribonuclease H-like"/>
    <property type="match status" value="1"/>
</dbReference>
<evidence type="ECO:0000256" key="1">
    <source>
        <dbReference type="ARBA" id="ARBA00001946"/>
    </source>
</evidence>
<evidence type="ECO:0000313" key="7">
    <source>
        <dbReference type="EMBL" id="KAK0160200.1"/>
    </source>
</evidence>
<accession>A0AA39F0Q1</accession>
<evidence type="ECO:0008006" key="9">
    <source>
        <dbReference type="Google" id="ProtNLM"/>
    </source>
</evidence>
<dbReference type="GO" id="GO:0046872">
    <property type="term" value="F:metal ion binding"/>
    <property type="evidence" value="ECO:0007669"/>
    <property type="project" value="UniProtKB-KW"/>
</dbReference>
<dbReference type="GO" id="GO:0003676">
    <property type="term" value="F:nucleic acid binding"/>
    <property type="evidence" value="ECO:0007669"/>
    <property type="project" value="InterPro"/>
</dbReference>
<evidence type="ECO:0000256" key="4">
    <source>
        <dbReference type="ARBA" id="ARBA00022801"/>
    </source>
</evidence>
<dbReference type="Gene3D" id="3.30.420.10">
    <property type="entry name" value="Ribonuclease H-like superfamily/Ribonuclease H"/>
    <property type="match status" value="1"/>
</dbReference>
<organism evidence="7 8">
    <name type="scientific">Microctonus aethiopoides</name>
    <dbReference type="NCBI Taxonomy" id="144406"/>
    <lineage>
        <taxon>Eukaryota</taxon>
        <taxon>Metazoa</taxon>
        <taxon>Ecdysozoa</taxon>
        <taxon>Arthropoda</taxon>
        <taxon>Hexapoda</taxon>
        <taxon>Insecta</taxon>
        <taxon>Pterygota</taxon>
        <taxon>Neoptera</taxon>
        <taxon>Endopterygota</taxon>
        <taxon>Hymenoptera</taxon>
        <taxon>Apocrita</taxon>
        <taxon>Ichneumonoidea</taxon>
        <taxon>Braconidae</taxon>
        <taxon>Euphorinae</taxon>
        <taxon>Microctonus</taxon>
    </lineage>
</organism>
<dbReference type="InterPro" id="IPR012337">
    <property type="entry name" value="RNaseH-like_sf"/>
</dbReference>
<evidence type="ECO:0000256" key="2">
    <source>
        <dbReference type="ARBA" id="ARBA00022722"/>
    </source>
</evidence>
<evidence type="ECO:0000256" key="6">
    <source>
        <dbReference type="ARBA" id="ARBA00022842"/>
    </source>
</evidence>
<dbReference type="AlphaFoldDB" id="A0AA39F0Q1"/>
<dbReference type="CDD" id="cd06127">
    <property type="entry name" value="DEDDh"/>
    <property type="match status" value="1"/>
</dbReference>
<evidence type="ECO:0000313" key="8">
    <source>
        <dbReference type="Proteomes" id="UP001168990"/>
    </source>
</evidence>
<keyword evidence="6" id="KW-0460">Magnesium</keyword>
<dbReference type="EMBL" id="JAQQBS010001423">
    <property type="protein sequence ID" value="KAK0160200.1"/>
    <property type="molecule type" value="Genomic_DNA"/>
</dbReference>
<keyword evidence="3" id="KW-0479">Metal-binding</keyword>
<dbReference type="GO" id="GO:0006308">
    <property type="term" value="P:DNA catabolic process"/>
    <property type="evidence" value="ECO:0007669"/>
    <property type="project" value="TreeGrafter"/>
</dbReference>